<comment type="similarity">
    <text evidence="1">Belongs to the ROK (NagC/XylR) family.</text>
</comment>
<dbReference type="Pfam" id="PF00480">
    <property type="entry name" value="ROK"/>
    <property type="match status" value="1"/>
</dbReference>
<keyword evidence="4 9" id="KW-0808">Transferase</keyword>
<accession>A0ABU9VGX5</accession>
<organism evidence="9 10">
    <name type="scientific">Alkalicoccobacillus gibsonii</name>
    <dbReference type="NCBI Taxonomy" id="79881"/>
    <lineage>
        <taxon>Bacteria</taxon>
        <taxon>Bacillati</taxon>
        <taxon>Bacillota</taxon>
        <taxon>Bacilli</taxon>
        <taxon>Bacillales</taxon>
        <taxon>Bacillaceae</taxon>
        <taxon>Alkalicoccobacillus</taxon>
    </lineage>
</organism>
<dbReference type="SUPFAM" id="SSF53067">
    <property type="entry name" value="Actin-like ATPase domain"/>
    <property type="match status" value="1"/>
</dbReference>
<evidence type="ECO:0000256" key="5">
    <source>
        <dbReference type="ARBA" id="ARBA00022741"/>
    </source>
</evidence>
<keyword evidence="7" id="KW-0067">ATP-binding</keyword>
<evidence type="ECO:0000256" key="6">
    <source>
        <dbReference type="ARBA" id="ARBA00022777"/>
    </source>
</evidence>
<proteinExistence type="inferred from homology"/>
<dbReference type="PANTHER" id="PTHR18964">
    <property type="entry name" value="ROK (REPRESSOR, ORF, KINASE) FAMILY"/>
    <property type="match status" value="1"/>
</dbReference>
<dbReference type="InterPro" id="IPR043129">
    <property type="entry name" value="ATPase_NBD"/>
</dbReference>
<gene>
    <name evidence="9" type="ORF">MKY91_08375</name>
</gene>
<dbReference type="GO" id="GO:0004340">
    <property type="term" value="F:glucokinase activity"/>
    <property type="evidence" value="ECO:0007669"/>
    <property type="project" value="UniProtKB-EC"/>
</dbReference>
<dbReference type="EMBL" id="JBCITK010000001">
    <property type="protein sequence ID" value="MEN0643156.1"/>
    <property type="molecule type" value="Genomic_DNA"/>
</dbReference>
<dbReference type="RefSeq" id="WP_343130130.1">
    <property type="nucleotide sequence ID" value="NZ_JBCITK010000001.1"/>
</dbReference>
<keyword evidence="10" id="KW-1185">Reference proteome</keyword>
<protein>
    <recommendedName>
        <fullName evidence="3">Glucokinase</fullName>
        <ecNumber evidence="2">2.7.1.2</ecNumber>
    </recommendedName>
    <alternativeName>
        <fullName evidence="8">Glucose kinase</fullName>
    </alternativeName>
</protein>
<dbReference type="InterPro" id="IPR004654">
    <property type="entry name" value="ROK_glcA"/>
</dbReference>
<keyword evidence="5" id="KW-0547">Nucleotide-binding</keyword>
<comment type="caution">
    <text evidence="9">The sequence shown here is derived from an EMBL/GenBank/DDBJ whole genome shotgun (WGS) entry which is preliminary data.</text>
</comment>
<evidence type="ECO:0000256" key="8">
    <source>
        <dbReference type="ARBA" id="ARBA00032386"/>
    </source>
</evidence>
<dbReference type="EC" id="2.7.1.2" evidence="2"/>
<evidence type="ECO:0000313" key="10">
    <source>
        <dbReference type="Proteomes" id="UP001418796"/>
    </source>
</evidence>
<name>A0ABU9VGX5_9BACI</name>
<evidence type="ECO:0000256" key="1">
    <source>
        <dbReference type="ARBA" id="ARBA00006479"/>
    </source>
</evidence>
<reference evidence="9 10" key="1">
    <citation type="submission" date="2024-03" db="EMBL/GenBank/DDBJ databases">
        <title>Bacilli Hybrid Assemblies.</title>
        <authorList>
            <person name="Kovac J."/>
        </authorList>
    </citation>
    <scope>NUCLEOTIDE SEQUENCE [LARGE SCALE GENOMIC DNA]</scope>
    <source>
        <strain evidence="9 10">FSL R7-0666</strain>
    </source>
</reference>
<keyword evidence="6" id="KW-0418">Kinase</keyword>
<evidence type="ECO:0000256" key="4">
    <source>
        <dbReference type="ARBA" id="ARBA00022679"/>
    </source>
</evidence>
<evidence type="ECO:0000256" key="2">
    <source>
        <dbReference type="ARBA" id="ARBA00012323"/>
    </source>
</evidence>
<dbReference type="NCBIfam" id="TIGR00744">
    <property type="entry name" value="ROK_glcA_fam"/>
    <property type="match status" value="1"/>
</dbReference>
<dbReference type="PROSITE" id="PS01125">
    <property type="entry name" value="ROK"/>
    <property type="match status" value="1"/>
</dbReference>
<dbReference type="PANTHER" id="PTHR18964:SF149">
    <property type="entry name" value="BIFUNCTIONAL UDP-N-ACETYLGLUCOSAMINE 2-EPIMERASE_N-ACETYLMANNOSAMINE KINASE"/>
    <property type="match status" value="1"/>
</dbReference>
<evidence type="ECO:0000256" key="7">
    <source>
        <dbReference type="ARBA" id="ARBA00022840"/>
    </source>
</evidence>
<evidence type="ECO:0000313" key="9">
    <source>
        <dbReference type="EMBL" id="MEN0643156.1"/>
    </source>
</evidence>
<sequence length="323" mass="33591">MGTEQWLAGIDIGGTTVKLSFITEDGAILEKWEIPTNTDQGGVMVVQDISKSIQEKLSTLGKSIDQLGAAGVGAPGFLEMETGFVYEAINIGWKDFALKEELEKQLGIPVSVDNDANIAALGEMWQGAGDGARDVLFITLGTGVGGGVISNGQILHGANGMAGELGHITSIPEGGRPCNCGKTGCLETVSSATGIVQLALEFLPQHPESSLKAFEQEGTLSARAVIEQADAGDACATAVVEKSMYYLGFAIANLANTLNPSRIVIGGGVSKGGQTLLNPLNDTYSKFVLKRVKEAADIKIAELGNDAGIVGAAWIAKEAKRKA</sequence>
<dbReference type="Gene3D" id="3.30.420.40">
    <property type="match status" value="2"/>
</dbReference>
<dbReference type="Proteomes" id="UP001418796">
    <property type="component" value="Unassembled WGS sequence"/>
</dbReference>
<dbReference type="InterPro" id="IPR000600">
    <property type="entry name" value="ROK"/>
</dbReference>
<dbReference type="InterPro" id="IPR049874">
    <property type="entry name" value="ROK_cs"/>
</dbReference>
<evidence type="ECO:0000256" key="3">
    <source>
        <dbReference type="ARBA" id="ARBA00014701"/>
    </source>
</evidence>